<feature type="domain" description="OmpA-like" evidence="3">
    <location>
        <begin position="67"/>
        <end position="186"/>
    </location>
</feature>
<dbReference type="PANTHER" id="PTHR30329:SF21">
    <property type="entry name" value="LIPOPROTEIN YIAD-RELATED"/>
    <property type="match status" value="1"/>
</dbReference>
<sequence length="189" mass="21275">MDRQKVISRRAALAALVGAASLVTSVAHAQSTPSAQSIERSLSAPTKGLAPAKRVSPNVFKQRPELRRIAPSVNIQSINFAFGSDRIPQDQYWKVERIAVAMNRILRRNPREVFLIEGHTDAVGSNTSNLALSERRARSLARQLTRFGVSPRAMETIGYGEEDLLVQTQREDWRNRRVTLRRITDFITR</sequence>
<reference evidence="4 5" key="1">
    <citation type="submission" date="2024-03" db="EMBL/GenBank/DDBJ databases">
        <title>Community enrichment and isolation of bacterial strains for fucoidan degradation.</title>
        <authorList>
            <person name="Sichert A."/>
        </authorList>
    </citation>
    <scope>NUCLEOTIDE SEQUENCE [LARGE SCALE GENOMIC DNA]</scope>
    <source>
        <strain evidence="4 5">AS62</strain>
    </source>
</reference>
<dbReference type="InterPro" id="IPR036737">
    <property type="entry name" value="OmpA-like_sf"/>
</dbReference>
<dbReference type="InterPro" id="IPR050330">
    <property type="entry name" value="Bact_OuterMem_StrucFunc"/>
</dbReference>
<dbReference type="SUPFAM" id="SSF103088">
    <property type="entry name" value="OmpA-like"/>
    <property type="match status" value="1"/>
</dbReference>
<dbReference type="Gene3D" id="3.30.1330.60">
    <property type="entry name" value="OmpA-like domain"/>
    <property type="match status" value="1"/>
</dbReference>
<evidence type="ECO:0000256" key="2">
    <source>
        <dbReference type="SAM" id="SignalP"/>
    </source>
</evidence>
<comment type="caution">
    <text evidence="4">The sequence shown here is derived from an EMBL/GenBank/DDBJ whole genome shotgun (WGS) entry which is preliminary data.</text>
</comment>
<proteinExistence type="predicted"/>
<dbReference type="CDD" id="cd07185">
    <property type="entry name" value="OmpA_C-like"/>
    <property type="match status" value="1"/>
</dbReference>
<dbReference type="Pfam" id="PF00691">
    <property type="entry name" value="OmpA"/>
    <property type="match status" value="1"/>
</dbReference>
<organism evidence="4 5">
    <name type="scientific">Ahrensia kielensis</name>
    <dbReference type="NCBI Taxonomy" id="76980"/>
    <lineage>
        <taxon>Bacteria</taxon>
        <taxon>Pseudomonadati</taxon>
        <taxon>Pseudomonadota</taxon>
        <taxon>Alphaproteobacteria</taxon>
        <taxon>Hyphomicrobiales</taxon>
        <taxon>Ahrensiaceae</taxon>
        <taxon>Ahrensia</taxon>
    </lineage>
</organism>
<dbReference type="EMBL" id="JBBMQO010000003">
    <property type="protein sequence ID" value="MEM5501377.1"/>
    <property type="molecule type" value="Genomic_DNA"/>
</dbReference>
<dbReference type="Proteomes" id="UP001477870">
    <property type="component" value="Unassembled WGS sequence"/>
</dbReference>
<dbReference type="PANTHER" id="PTHR30329">
    <property type="entry name" value="STATOR ELEMENT OF FLAGELLAR MOTOR COMPLEX"/>
    <property type="match status" value="1"/>
</dbReference>
<keyword evidence="5" id="KW-1185">Reference proteome</keyword>
<evidence type="ECO:0000313" key="4">
    <source>
        <dbReference type="EMBL" id="MEM5501377.1"/>
    </source>
</evidence>
<evidence type="ECO:0000259" key="3">
    <source>
        <dbReference type="PROSITE" id="PS51123"/>
    </source>
</evidence>
<protein>
    <submittedName>
        <fullName evidence="4">OmpA family protein</fullName>
    </submittedName>
</protein>
<accession>A0ABU9T5G7</accession>
<evidence type="ECO:0000256" key="1">
    <source>
        <dbReference type="PROSITE-ProRule" id="PRU00473"/>
    </source>
</evidence>
<dbReference type="RefSeq" id="WP_342847891.1">
    <property type="nucleotide sequence ID" value="NZ_JBBMQO010000003.1"/>
</dbReference>
<feature type="signal peptide" evidence="2">
    <location>
        <begin position="1"/>
        <end position="29"/>
    </location>
</feature>
<evidence type="ECO:0000313" key="5">
    <source>
        <dbReference type="Proteomes" id="UP001477870"/>
    </source>
</evidence>
<dbReference type="PROSITE" id="PS51123">
    <property type="entry name" value="OMPA_2"/>
    <property type="match status" value="1"/>
</dbReference>
<feature type="chain" id="PRO_5046513427" evidence="2">
    <location>
        <begin position="30"/>
        <end position="189"/>
    </location>
</feature>
<dbReference type="InterPro" id="IPR006665">
    <property type="entry name" value="OmpA-like"/>
</dbReference>
<name>A0ABU9T5G7_9HYPH</name>
<gene>
    <name evidence="4" type="ORF">WNY59_07210</name>
</gene>
<keyword evidence="2" id="KW-0732">Signal</keyword>
<keyword evidence="1" id="KW-0472">Membrane</keyword>